<dbReference type="Gene3D" id="3.10.20.90">
    <property type="entry name" value="Phosphatidylinositol 3-kinase Catalytic Subunit, Chain A, domain 1"/>
    <property type="match status" value="1"/>
</dbReference>
<reference evidence="2 3" key="1">
    <citation type="journal article" date="2017" name="Nat. Commun.">
        <title>Genome assembly with in vitro proximity ligation data and whole-genome triplication in lettuce.</title>
        <authorList>
            <person name="Reyes-Chin-Wo S."/>
            <person name="Wang Z."/>
            <person name="Yang X."/>
            <person name="Kozik A."/>
            <person name="Arikit S."/>
            <person name="Song C."/>
            <person name="Xia L."/>
            <person name="Froenicke L."/>
            <person name="Lavelle D.O."/>
            <person name="Truco M.J."/>
            <person name="Xia R."/>
            <person name="Zhu S."/>
            <person name="Xu C."/>
            <person name="Xu H."/>
            <person name="Xu X."/>
            <person name="Cox K."/>
            <person name="Korf I."/>
            <person name="Meyers B.C."/>
            <person name="Michelmore R.W."/>
        </authorList>
    </citation>
    <scope>NUCLEOTIDE SEQUENCE [LARGE SCALE GENOMIC DNA]</scope>
    <source>
        <strain evidence="3">cv. Salinas</strain>
        <tissue evidence="2">Seedlings</tissue>
    </source>
</reference>
<keyword evidence="3" id="KW-1185">Reference proteome</keyword>
<proteinExistence type="predicted"/>
<evidence type="ECO:0000256" key="1">
    <source>
        <dbReference type="SAM" id="Phobius"/>
    </source>
</evidence>
<evidence type="ECO:0000313" key="2">
    <source>
        <dbReference type="EMBL" id="KAJ0226941.1"/>
    </source>
</evidence>
<feature type="transmembrane region" description="Helical" evidence="1">
    <location>
        <begin position="63"/>
        <end position="80"/>
    </location>
</feature>
<gene>
    <name evidence="2" type="ORF">LSAT_V11C100027520</name>
</gene>
<keyword evidence="1" id="KW-0812">Transmembrane</keyword>
<keyword evidence="1" id="KW-0472">Membrane</keyword>
<keyword evidence="1" id="KW-1133">Transmembrane helix</keyword>
<comment type="caution">
    <text evidence="2">The sequence shown here is derived from an EMBL/GenBank/DDBJ whole genome shotgun (WGS) entry which is preliminary data.</text>
</comment>
<protein>
    <submittedName>
        <fullName evidence="2">Uncharacterized protein</fullName>
    </submittedName>
</protein>
<name>A0A9R1XV32_LACSA</name>
<dbReference type="EMBL" id="NBSK02000001">
    <property type="protein sequence ID" value="KAJ0226941.1"/>
    <property type="molecule type" value="Genomic_DNA"/>
</dbReference>
<accession>A0A9R1XV32</accession>
<dbReference type="Proteomes" id="UP000235145">
    <property type="component" value="Unassembled WGS sequence"/>
</dbReference>
<evidence type="ECO:0000313" key="3">
    <source>
        <dbReference type="Proteomes" id="UP000235145"/>
    </source>
</evidence>
<sequence>MLTTVSVVESLVIDPFYPFICSSVTHRFCVELGKPKIRFISFRVGIKNPDPFHVLNFSFKEALQSWIIPIILSVLFLILTESNQIADMAKCLFKLEHPLEKRKSKFSRIREKYPDRVSVRHFVSLSIKHYAILSVS</sequence>
<organism evidence="2 3">
    <name type="scientific">Lactuca sativa</name>
    <name type="common">Garden lettuce</name>
    <dbReference type="NCBI Taxonomy" id="4236"/>
    <lineage>
        <taxon>Eukaryota</taxon>
        <taxon>Viridiplantae</taxon>
        <taxon>Streptophyta</taxon>
        <taxon>Embryophyta</taxon>
        <taxon>Tracheophyta</taxon>
        <taxon>Spermatophyta</taxon>
        <taxon>Magnoliopsida</taxon>
        <taxon>eudicotyledons</taxon>
        <taxon>Gunneridae</taxon>
        <taxon>Pentapetalae</taxon>
        <taxon>asterids</taxon>
        <taxon>campanulids</taxon>
        <taxon>Asterales</taxon>
        <taxon>Asteraceae</taxon>
        <taxon>Cichorioideae</taxon>
        <taxon>Cichorieae</taxon>
        <taxon>Lactucinae</taxon>
        <taxon>Lactuca</taxon>
    </lineage>
</organism>
<dbReference type="AlphaFoldDB" id="A0A9R1XV32"/>